<keyword evidence="6 8" id="KW-1133">Transmembrane helix</keyword>
<comment type="caution">
    <text evidence="9">The sequence shown here is derived from an EMBL/GenBank/DDBJ whole genome shotgun (WGS) entry which is preliminary data.</text>
</comment>
<reference evidence="9 10" key="1">
    <citation type="submission" date="2019-12" db="EMBL/GenBank/DDBJ databases">
        <title>Paenibacillus sp. nov., an endophytic bacterium isolated from the stem of Dendrobium.</title>
        <authorList>
            <person name="Zhao R."/>
        </authorList>
    </citation>
    <scope>NUCLEOTIDE SEQUENCE [LARGE SCALE GENOMIC DNA]</scope>
    <source>
        <strain evidence="9 10">HJL G12</strain>
    </source>
</reference>
<dbReference type="PANTHER" id="PTHR30269:SF37">
    <property type="entry name" value="MEMBRANE TRANSPORTER PROTEIN"/>
    <property type="match status" value="1"/>
</dbReference>
<evidence type="ECO:0000256" key="7">
    <source>
        <dbReference type="ARBA" id="ARBA00023136"/>
    </source>
</evidence>
<keyword evidence="5 8" id="KW-0812">Transmembrane</keyword>
<dbReference type="GO" id="GO:0005886">
    <property type="term" value="C:plasma membrane"/>
    <property type="evidence" value="ECO:0007669"/>
    <property type="project" value="UniProtKB-SubCell"/>
</dbReference>
<accession>A0A7X3IEQ9</accession>
<protein>
    <recommendedName>
        <fullName evidence="8">Probable membrane transporter protein</fullName>
    </recommendedName>
</protein>
<dbReference type="EMBL" id="WUBI01000001">
    <property type="protein sequence ID" value="MWV42131.1"/>
    <property type="molecule type" value="Genomic_DNA"/>
</dbReference>
<dbReference type="Proteomes" id="UP000460318">
    <property type="component" value="Unassembled WGS sequence"/>
</dbReference>
<evidence type="ECO:0000256" key="5">
    <source>
        <dbReference type="ARBA" id="ARBA00022692"/>
    </source>
</evidence>
<keyword evidence="4 8" id="KW-1003">Cell membrane</keyword>
<organism evidence="9 10">
    <name type="scientific">Paenibacillus dendrobii</name>
    <dbReference type="NCBI Taxonomy" id="2691084"/>
    <lineage>
        <taxon>Bacteria</taxon>
        <taxon>Bacillati</taxon>
        <taxon>Bacillota</taxon>
        <taxon>Bacilli</taxon>
        <taxon>Bacillales</taxon>
        <taxon>Paenibacillaceae</taxon>
        <taxon>Paenibacillus</taxon>
    </lineage>
</organism>
<dbReference type="PANTHER" id="PTHR30269">
    <property type="entry name" value="TRANSMEMBRANE PROTEIN YFCA"/>
    <property type="match status" value="1"/>
</dbReference>
<feature type="transmembrane region" description="Helical" evidence="8">
    <location>
        <begin position="40"/>
        <end position="65"/>
    </location>
</feature>
<gene>
    <name evidence="9" type="ORF">GRF59_00675</name>
</gene>
<feature type="transmembrane region" description="Helical" evidence="8">
    <location>
        <begin position="97"/>
        <end position="116"/>
    </location>
</feature>
<evidence type="ECO:0000256" key="4">
    <source>
        <dbReference type="ARBA" id="ARBA00022475"/>
    </source>
</evidence>
<evidence type="ECO:0000313" key="9">
    <source>
        <dbReference type="EMBL" id="MWV42131.1"/>
    </source>
</evidence>
<evidence type="ECO:0000256" key="3">
    <source>
        <dbReference type="ARBA" id="ARBA00022448"/>
    </source>
</evidence>
<keyword evidence="7 8" id="KW-0472">Membrane</keyword>
<feature type="transmembrane region" description="Helical" evidence="8">
    <location>
        <begin position="200"/>
        <end position="220"/>
    </location>
</feature>
<evidence type="ECO:0000256" key="1">
    <source>
        <dbReference type="ARBA" id="ARBA00004651"/>
    </source>
</evidence>
<comment type="subcellular location">
    <subcellularLocation>
        <location evidence="1 8">Cell membrane</location>
        <topology evidence="1 8">Multi-pass membrane protein</topology>
    </subcellularLocation>
</comment>
<dbReference type="InterPro" id="IPR002781">
    <property type="entry name" value="TM_pro_TauE-like"/>
</dbReference>
<keyword evidence="3" id="KW-0813">Transport</keyword>
<feature type="transmembrane region" description="Helical" evidence="8">
    <location>
        <begin position="174"/>
        <end position="194"/>
    </location>
</feature>
<name>A0A7X3IEQ9_9BACL</name>
<evidence type="ECO:0000256" key="2">
    <source>
        <dbReference type="ARBA" id="ARBA00009142"/>
    </source>
</evidence>
<evidence type="ECO:0000256" key="8">
    <source>
        <dbReference type="RuleBase" id="RU363041"/>
    </source>
</evidence>
<feature type="transmembrane region" description="Helical" evidence="8">
    <location>
        <begin position="232"/>
        <end position="248"/>
    </location>
</feature>
<feature type="transmembrane region" description="Helical" evidence="8">
    <location>
        <begin position="72"/>
        <end position="91"/>
    </location>
</feature>
<dbReference type="Pfam" id="PF01925">
    <property type="entry name" value="TauE"/>
    <property type="match status" value="1"/>
</dbReference>
<dbReference type="InterPro" id="IPR052017">
    <property type="entry name" value="TSUP"/>
</dbReference>
<evidence type="ECO:0000256" key="6">
    <source>
        <dbReference type="ARBA" id="ARBA00022989"/>
    </source>
</evidence>
<evidence type="ECO:0000313" key="10">
    <source>
        <dbReference type="Proteomes" id="UP000460318"/>
    </source>
</evidence>
<comment type="similarity">
    <text evidence="2 8">Belongs to the 4-toluene sulfonate uptake permease (TSUP) (TC 2.A.102) family.</text>
</comment>
<proteinExistence type="inferred from homology"/>
<keyword evidence="10" id="KW-1185">Reference proteome</keyword>
<dbReference type="AlphaFoldDB" id="A0A7X3IEQ9"/>
<dbReference type="RefSeq" id="WP_160495760.1">
    <property type="nucleotide sequence ID" value="NZ_WUBI01000001.1"/>
</dbReference>
<sequence length="249" mass="26909">MSMSLIMLAVAAVFVGALMRSIFGFGEAIVSMPLLTLLPIPLQTSVSLIGLAGLTVAILTVVSGWRHIERPVLLRLAISTVIGIPVGLYVLNSIPSYIITSGLGIFLVGYGMYCLLKKRLSKAMEQPRLNSRGWVWPFGFASGVLGSAYNINGVPVMIYGTLRRWSPERLRGTLQAHFLISGVLVVIGHALGGLWTADAFILYAYSLPVILLATGLGVLLNKRIPAKKFERILFIIIIALGILLLLPRG</sequence>